<evidence type="ECO:0000313" key="1">
    <source>
        <dbReference type="Proteomes" id="UP000095287"/>
    </source>
</evidence>
<organism evidence="1 2">
    <name type="scientific">Steinernema glaseri</name>
    <dbReference type="NCBI Taxonomy" id="37863"/>
    <lineage>
        <taxon>Eukaryota</taxon>
        <taxon>Metazoa</taxon>
        <taxon>Ecdysozoa</taxon>
        <taxon>Nematoda</taxon>
        <taxon>Chromadorea</taxon>
        <taxon>Rhabditida</taxon>
        <taxon>Tylenchina</taxon>
        <taxon>Panagrolaimomorpha</taxon>
        <taxon>Strongyloidoidea</taxon>
        <taxon>Steinernematidae</taxon>
        <taxon>Steinernema</taxon>
    </lineage>
</organism>
<dbReference type="WBParaSite" id="L893_g29923.t1">
    <property type="protein sequence ID" value="L893_g29923.t1"/>
    <property type="gene ID" value="L893_g29923"/>
</dbReference>
<evidence type="ECO:0000313" key="2">
    <source>
        <dbReference type="WBParaSite" id="L893_g29923.t1"/>
    </source>
</evidence>
<name>A0A1I7ZV44_9BILA</name>
<protein>
    <submittedName>
        <fullName evidence="2">ABC transporter substrate-binding protein</fullName>
    </submittedName>
</protein>
<dbReference type="Proteomes" id="UP000095287">
    <property type="component" value="Unplaced"/>
</dbReference>
<accession>A0A1I7ZV44</accession>
<reference evidence="2" key="1">
    <citation type="submission" date="2016-11" db="UniProtKB">
        <authorList>
            <consortium name="WormBaseParasite"/>
        </authorList>
    </citation>
    <scope>IDENTIFICATION</scope>
</reference>
<keyword evidence="1" id="KW-1185">Reference proteome</keyword>
<sequence length="83" mass="9323">MARPDLIDEVEENADAICMTPLLGEYKGMVGGYSLGQRSKSVKWNTVWQKEGVQRRLETNWSVFYGFQQAKGAEQVPNADVAK</sequence>
<dbReference type="AlphaFoldDB" id="A0A1I7ZV44"/>
<proteinExistence type="predicted"/>